<dbReference type="HOGENOM" id="CLU_159108_0_0_6"/>
<dbReference type="EMBL" id="APPN01000072">
    <property type="protein sequence ID" value="ENV32902.1"/>
    <property type="molecule type" value="Genomic_DNA"/>
</dbReference>
<evidence type="ECO:0000313" key="3">
    <source>
        <dbReference type="EMBL" id="ENV32902.1"/>
    </source>
</evidence>
<feature type="chain" id="PRO_5004136843" evidence="2">
    <location>
        <begin position="25"/>
        <end position="135"/>
    </location>
</feature>
<comment type="caution">
    <text evidence="3">The sequence shown here is derived from an EMBL/GenBank/DDBJ whole genome shotgun (WGS) entry which is preliminary data.</text>
</comment>
<dbReference type="AlphaFoldDB" id="N8Y811"/>
<keyword evidence="2" id="KW-0732">Signal</keyword>
<evidence type="ECO:0000313" key="4">
    <source>
        <dbReference type="Proteomes" id="UP000013117"/>
    </source>
</evidence>
<dbReference type="eggNOG" id="ENOG5031S0Q">
    <property type="taxonomic scope" value="Bacteria"/>
</dbReference>
<evidence type="ECO:0000256" key="2">
    <source>
        <dbReference type="SAM" id="SignalP"/>
    </source>
</evidence>
<organism evidence="3 4">
    <name type="scientific">Acinetobacter gerneri DSM 14967 = CIP 107464 = MTCC 9824</name>
    <dbReference type="NCBI Taxonomy" id="1120926"/>
    <lineage>
        <taxon>Bacteria</taxon>
        <taxon>Pseudomonadati</taxon>
        <taxon>Pseudomonadota</taxon>
        <taxon>Gammaproteobacteria</taxon>
        <taxon>Moraxellales</taxon>
        <taxon>Moraxellaceae</taxon>
        <taxon>Acinetobacter</taxon>
    </lineage>
</organism>
<gene>
    <name evidence="3" type="ORF">F960_03077</name>
</gene>
<dbReference type="PATRIC" id="fig|1120926.3.peg.2993"/>
<dbReference type="OrthoDB" id="6692658at2"/>
<sequence length="135" mass="13797">MKNIVIKSLSASLICLMSIGVANAAPQHQKAKATKATKTEKVSNETRLQINACNKKQQGEWTKYSYQGVTFNGTCEQNENGKLQFKSPTPAGGSTAAAESAAPAADSAAPAAVESAAPADESNAAPADDSATPAS</sequence>
<evidence type="ECO:0000256" key="1">
    <source>
        <dbReference type="SAM" id="MobiDB-lite"/>
    </source>
</evidence>
<dbReference type="GeneID" id="84210369"/>
<accession>N8Y811</accession>
<name>N8Y811_9GAMM</name>
<keyword evidence="4" id="KW-1185">Reference proteome</keyword>
<dbReference type="STRING" id="202952.GCA_000747725_00983"/>
<feature type="region of interest" description="Disordered" evidence="1">
    <location>
        <begin position="80"/>
        <end position="135"/>
    </location>
</feature>
<dbReference type="RefSeq" id="WP_004866244.1">
    <property type="nucleotide sequence ID" value="NZ_ASYY01000004.1"/>
</dbReference>
<proteinExistence type="predicted"/>
<feature type="compositionally biased region" description="Low complexity" evidence="1">
    <location>
        <begin position="87"/>
        <end position="135"/>
    </location>
</feature>
<feature type="signal peptide" evidence="2">
    <location>
        <begin position="1"/>
        <end position="24"/>
    </location>
</feature>
<protein>
    <submittedName>
        <fullName evidence="3">Uncharacterized protein</fullName>
    </submittedName>
</protein>
<dbReference type="Proteomes" id="UP000013117">
    <property type="component" value="Unassembled WGS sequence"/>
</dbReference>
<reference evidence="3 4" key="1">
    <citation type="submission" date="2013-02" db="EMBL/GenBank/DDBJ databases">
        <title>The Genome Sequence of Acinetobacter gerneri CIP 107464.</title>
        <authorList>
            <consortium name="The Broad Institute Genome Sequencing Platform"/>
            <consortium name="The Broad Institute Genome Sequencing Center for Infectious Disease"/>
            <person name="Cerqueira G."/>
            <person name="Feldgarden M."/>
            <person name="Courvalin P."/>
            <person name="Perichon B."/>
            <person name="Grillot-Courvalin C."/>
            <person name="Clermont D."/>
            <person name="Rocha E."/>
            <person name="Yoon E.-J."/>
            <person name="Nemec A."/>
            <person name="Walker B."/>
            <person name="Young S.K."/>
            <person name="Zeng Q."/>
            <person name="Gargeya S."/>
            <person name="Fitzgerald M."/>
            <person name="Haas B."/>
            <person name="Abouelleil A."/>
            <person name="Alvarado L."/>
            <person name="Arachchi H.M."/>
            <person name="Berlin A.M."/>
            <person name="Chapman S.B."/>
            <person name="Dewar J."/>
            <person name="Goldberg J."/>
            <person name="Griggs A."/>
            <person name="Gujja S."/>
            <person name="Hansen M."/>
            <person name="Howarth C."/>
            <person name="Imamovic A."/>
            <person name="Larimer J."/>
            <person name="McCowan C."/>
            <person name="Murphy C."/>
            <person name="Neiman D."/>
            <person name="Pearson M."/>
            <person name="Priest M."/>
            <person name="Roberts A."/>
            <person name="Saif S."/>
            <person name="Shea T."/>
            <person name="Sisk P."/>
            <person name="Sykes S."/>
            <person name="Wortman J."/>
            <person name="Nusbaum C."/>
            <person name="Birren B."/>
        </authorList>
    </citation>
    <scope>NUCLEOTIDE SEQUENCE [LARGE SCALE GENOMIC DNA]</scope>
    <source>
        <strain evidence="3 4">CIP 107464</strain>
    </source>
</reference>